<dbReference type="PANTHER" id="PTHR43107">
    <property type="entry name" value="LONG-CHAIN FATTY ACID TRANSPORT PROTEIN"/>
    <property type="match status" value="1"/>
</dbReference>
<dbReference type="GO" id="GO:0005789">
    <property type="term" value="C:endoplasmic reticulum membrane"/>
    <property type="evidence" value="ECO:0007669"/>
    <property type="project" value="TreeGrafter"/>
</dbReference>
<accession>A0A0K8RDM9</accession>
<dbReference type="EMBL" id="GADI01004546">
    <property type="protein sequence ID" value="JAA69262.1"/>
    <property type="molecule type" value="mRNA"/>
</dbReference>
<dbReference type="PANTHER" id="PTHR43107:SF10">
    <property type="entry name" value="LONG-CHAIN FATTY ACID TRANSPORT PROTEIN 6"/>
    <property type="match status" value="1"/>
</dbReference>
<dbReference type="GO" id="GO:0044539">
    <property type="term" value="P:long-chain fatty acid import into cell"/>
    <property type="evidence" value="ECO:0007669"/>
    <property type="project" value="TreeGrafter"/>
</dbReference>
<reference evidence="3" key="1">
    <citation type="submission" date="2012-12" db="EMBL/GenBank/DDBJ databases">
        <title>Identification and characterization of a phenylalanine ammonia-lyase gene family in Isatis indigotica Fort.</title>
        <authorList>
            <person name="Liu Q."/>
            <person name="Chen J."/>
            <person name="Zhou X."/>
            <person name="Di P."/>
            <person name="Xiao Y."/>
            <person name="Xuan H."/>
            <person name="Zhang L."/>
            <person name="Chen W."/>
        </authorList>
    </citation>
    <scope>NUCLEOTIDE SEQUENCE</scope>
    <source>
        <tissue evidence="3">Salivary gland</tissue>
    </source>
</reference>
<comment type="similarity">
    <text evidence="1">Belongs to the ATP-dependent AMP-binding enzyme family.</text>
</comment>
<proteinExistence type="evidence at transcript level"/>
<dbReference type="GO" id="GO:0005324">
    <property type="term" value="F:long-chain fatty acid transmembrane transporter activity"/>
    <property type="evidence" value="ECO:0007669"/>
    <property type="project" value="TreeGrafter"/>
</dbReference>
<evidence type="ECO:0000313" key="3">
    <source>
        <dbReference type="EMBL" id="JAA69262.1"/>
    </source>
</evidence>
<evidence type="ECO:0000256" key="1">
    <source>
        <dbReference type="ARBA" id="ARBA00006432"/>
    </source>
</evidence>
<name>A0A0K8RDM9_IXORI</name>
<protein>
    <submittedName>
        <fullName evidence="3">Putative prk08279 long-chain-acyl-coa synthetase</fullName>
    </submittedName>
</protein>
<sequence length="93" mass="10242">MFLRREMFNFNTGDFNGPRSRRISFTFGTVLETPSDGKEENIATTEVADVIGMLDFIEEANVYSVAVPDCEGKAGMASIILKPNISLDFGKSL</sequence>
<dbReference type="GO" id="GO:0004467">
    <property type="term" value="F:long-chain fatty acid-CoA ligase activity"/>
    <property type="evidence" value="ECO:0007669"/>
    <property type="project" value="TreeGrafter"/>
</dbReference>
<organism evidence="3">
    <name type="scientific">Ixodes ricinus</name>
    <name type="common">Common tick</name>
    <name type="synonym">Acarus ricinus</name>
    <dbReference type="NCBI Taxonomy" id="34613"/>
    <lineage>
        <taxon>Eukaryota</taxon>
        <taxon>Metazoa</taxon>
        <taxon>Ecdysozoa</taxon>
        <taxon>Arthropoda</taxon>
        <taxon>Chelicerata</taxon>
        <taxon>Arachnida</taxon>
        <taxon>Acari</taxon>
        <taxon>Parasitiformes</taxon>
        <taxon>Ixodida</taxon>
        <taxon>Ixodoidea</taxon>
        <taxon>Ixodidae</taxon>
        <taxon>Ixodinae</taxon>
        <taxon>Ixodes</taxon>
    </lineage>
</organism>
<keyword evidence="2" id="KW-0436">Ligase</keyword>
<dbReference type="AlphaFoldDB" id="A0A0K8RDM9"/>
<evidence type="ECO:0000256" key="2">
    <source>
        <dbReference type="ARBA" id="ARBA00022598"/>
    </source>
</evidence>
<dbReference type="GO" id="GO:0005886">
    <property type="term" value="C:plasma membrane"/>
    <property type="evidence" value="ECO:0007669"/>
    <property type="project" value="TreeGrafter"/>
</dbReference>